<organism evidence="3 4">
    <name type="scientific">Neoroseomonas oryzicola</name>
    <dbReference type="NCBI Taxonomy" id="535904"/>
    <lineage>
        <taxon>Bacteria</taxon>
        <taxon>Pseudomonadati</taxon>
        <taxon>Pseudomonadota</taxon>
        <taxon>Alphaproteobacteria</taxon>
        <taxon>Acetobacterales</taxon>
        <taxon>Acetobacteraceae</taxon>
        <taxon>Neoroseomonas</taxon>
    </lineage>
</organism>
<dbReference type="Proteomes" id="UP000746741">
    <property type="component" value="Unassembled WGS sequence"/>
</dbReference>
<name>A0ABX1EFD1_9PROT</name>
<evidence type="ECO:0000313" key="4">
    <source>
        <dbReference type="Proteomes" id="UP000746741"/>
    </source>
</evidence>
<comment type="caution">
    <text evidence="3">The sequence shown here is derived from an EMBL/GenBank/DDBJ whole genome shotgun (WGS) entry which is preliminary data.</text>
</comment>
<evidence type="ECO:0008006" key="5">
    <source>
        <dbReference type="Google" id="ProtNLM"/>
    </source>
</evidence>
<feature type="compositionally biased region" description="Pro residues" evidence="2">
    <location>
        <begin position="213"/>
        <end position="223"/>
    </location>
</feature>
<keyword evidence="4" id="KW-1185">Reference proteome</keyword>
<evidence type="ECO:0000256" key="2">
    <source>
        <dbReference type="SAM" id="MobiDB-lite"/>
    </source>
</evidence>
<sequence length="279" mass="28468">MIRPLTLLSMVAAAGAGLYLYQVKHSVAQLDRELRNINRQTEQARERTQVLRAEWALLNEPERLRQVAQRHLPLEPMAPTQFVRMSELERRLPGPRAFAAPASLFAPTEPPGDGRAAPLAIAAAEPRNRAPVAAAAAAAAPVAPAAAEPAAPEPAATAVVVAAMAPTAAAAPPGLTAPAAAAVAVAAVQATRPAAPRTPEHQPPRLASAAAPRPAPVPAAPRPPVQRALHVEQPAQATPVQRVAAPPITSVLATGGPALAPPVPISRASAATLSGGTGR</sequence>
<feature type="coiled-coil region" evidence="1">
    <location>
        <begin position="27"/>
        <end position="54"/>
    </location>
</feature>
<keyword evidence="1" id="KW-0175">Coiled coil</keyword>
<feature type="compositionally biased region" description="Polar residues" evidence="2">
    <location>
        <begin position="269"/>
        <end position="279"/>
    </location>
</feature>
<evidence type="ECO:0000256" key="1">
    <source>
        <dbReference type="SAM" id="Coils"/>
    </source>
</evidence>
<reference evidence="3 4" key="1">
    <citation type="submission" date="2020-02" db="EMBL/GenBank/DDBJ databases">
        <authorList>
            <person name="Sun Q."/>
            <person name="Inoue M."/>
        </authorList>
    </citation>
    <scope>NUCLEOTIDE SEQUENCE [LARGE SCALE GENOMIC DNA]</scope>
    <source>
        <strain evidence="3 4">KCTC 22478</strain>
    </source>
</reference>
<gene>
    <name evidence="3" type="ORF">GWK15_06200</name>
</gene>
<dbReference type="RefSeq" id="WP_168040091.1">
    <property type="nucleotide sequence ID" value="NZ_JAAVUP010000001.1"/>
</dbReference>
<dbReference type="EMBL" id="JAAVUP010000001">
    <property type="protein sequence ID" value="NKE16525.1"/>
    <property type="molecule type" value="Genomic_DNA"/>
</dbReference>
<proteinExistence type="predicted"/>
<feature type="region of interest" description="Disordered" evidence="2">
    <location>
        <begin position="192"/>
        <end position="223"/>
    </location>
</feature>
<feature type="region of interest" description="Disordered" evidence="2">
    <location>
        <begin position="255"/>
        <end position="279"/>
    </location>
</feature>
<protein>
    <recommendedName>
        <fullName evidence="5">Cell division protein FtsL</fullName>
    </recommendedName>
</protein>
<evidence type="ECO:0000313" key="3">
    <source>
        <dbReference type="EMBL" id="NKE16525.1"/>
    </source>
</evidence>
<accession>A0ABX1EFD1</accession>